<evidence type="ECO:0000259" key="3">
    <source>
        <dbReference type="Pfam" id="PF24986"/>
    </source>
</evidence>
<dbReference type="Pfam" id="PF24986">
    <property type="entry name" value="PRC_RimM"/>
    <property type="match status" value="1"/>
</dbReference>
<feature type="domain" description="Ribosome maturation factor RimM PRC barrel" evidence="3">
    <location>
        <begin position="97"/>
        <end position="163"/>
    </location>
</feature>
<dbReference type="InterPro" id="IPR036976">
    <property type="entry name" value="RimM_N_sf"/>
</dbReference>
<dbReference type="GO" id="GO:0043022">
    <property type="term" value="F:ribosome binding"/>
    <property type="evidence" value="ECO:0007669"/>
    <property type="project" value="InterPro"/>
</dbReference>
<organism evidence="4 5">
    <name type="scientific">Neolewinella lacunae</name>
    <dbReference type="NCBI Taxonomy" id="1517758"/>
    <lineage>
        <taxon>Bacteria</taxon>
        <taxon>Pseudomonadati</taxon>
        <taxon>Bacteroidota</taxon>
        <taxon>Saprospiria</taxon>
        <taxon>Saprospirales</taxon>
        <taxon>Lewinellaceae</taxon>
        <taxon>Neolewinella</taxon>
    </lineage>
</organism>
<dbReference type="GO" id="GO:0006364">
    <property type="term" value="P:rRNA processing"/>
    <property type="evidence" value="ECO:0007669"/>
    <property type="project" value="UniProtKB-UniRule"/>
</dbReference>
<dbReference type="InterPro" id="IPR002676">
    <property type="entry name" value="RimM_N"/>
</dbReference>
<comment type="caution">
    <text evidence="4">The sequence shown here is derived from an EMBL/GenBank/DDBJ whole genome shotgun (WGS) entry which is preliminary data.</text>
</comment>
<dbReference type="InterPro" id="IPR011961">
    <property type="entry name" value="RimM"/>
</dbReference>
<dbReference type="SUPFAM" id="SSF50346">
    <property type="entry name" value="PRC-barrel domain"/>
    <property type="match status" value="1"/>
</dbReference>
<keyword evidence="1" id="KW-0143">Chaperone</keyword>
<protein>
    <recommendedName>
        <fullName evidence="1">Ribosome maturation factor RimM</fullName>
    </recommendedName>
</protein>
<evidence type="ECO:0000313" key="5">
    <source>
        <dbReference type="Proteomes" id="UP000650081"/>
    </source>
</evidence>
<comment type="subcellular location">
    <subcellularLocation>
        <location evidence="1">Cytoplasm</location>
    </subcellularLocation>
</comment>
<keyword evidence="5" id="KW-1185">Reference proteome</keyword>
<dbReference type="InterPro" id="IPR056792">
    <property type="entry name" value="PRC_RimM"/>
</dbReference>
<dbReference type="HAMAP" id="MF_00014">
    <property type="entry name" value="Ribosome_mat_RimM"/>
    <property type="match status" value="1"/>
</dbReference>
<dbReference type="GO" id="GO:0042274">
    <property type="term" value="P:ribosomal small subunit biogenesis"/>
    <property type="evidence" value="ECO:0007669"/>
    <property type="project" value="UniProtKB-UniRule"/>
</dbReference>
<dbReference type="RefSeq" id="WP_187465584.1">
    <property type="nucleotide sequence ID" value="NZ_JACSIT010000067.1"/>
</dbReference>
<dbReference type="GO" id="GO:0005737">
    <property type="term" value="C:cytoplasm"/>
    <property type="evidence" value="ECO:0007669"/>
    <property type="project" value="UniProtKB-SubCell"/>
</dbReference>
<comment type="domain">
    <text evidence="1">The PRC barrel domain binds ribosomal protein uS19.</text>
</comment>
<comment type="subunit">
    <text evidence="1">Binds ribosomal protein uS19.</text>
</comment>
<dbReference type="Gene3D" id="2.40.30.60">
    <property type="entry name" value="RimM"/>
    <property type="match status" value="1"/>
</dbReference>
<feature type="domain" description="RimM N-terminal" evidence="2">
    <location>
        <begin position="6"/>
        <end position="80"/>
    </location>
</feature>
<dbReference type="Pfam" id="PF01782">
    <property type="entry name" value="RimM"/>
    <property type="match status" value="1"/>
</dbReference>
<evidence type="ECO:0000259" key="2">
    <source>
        <dbReference type="Pfam" id="PF01782"/>
    </source>
</evidence>
<dbReference type="Proteomes" id="UP000650081">
    <property type="component" value="Unassembled WGS sequence"/>
</dbReference>
<name>A0A923PG66_9BACT</name>
<keyword evidence="1" id="KW-0690">Ribosome biogenesis</keyword>
<dbReference type="SUPFAM" id="SSF50447">
    <property type="entry name" value="Translation proteins"/>
    <property type="match status" value="1"/>
</dbReference>
<dbReference type="AlphaFoldDB" id="A0A923PG66"/>
<evidence type="ECO:0000313" key="4">
    <source>
        <dbReference type="EMBL" id="MBC6993480.1"/>
    </source>
</evidence>
<dbReference type="InterPro" id="IPR009000">
    <property type="entry name" value="Transl_B-barrel_sf"/>
</dbReference>
<evidence type="ECO:0000256" key="1">
    <source>
        <dbReference type="HAMAP-Rule" id="MF_00014"/>
    </source>
</evidence>
<keyword evidence="1" id="KW-0963">Cytoplasm</keyword>
<keyword evidence="1" id="KW-0698">rRNA processing</keyword>
<dbReference type="GO" id="GO:0005840">
    <property type="term" value="C:ribosome"/>
    <property type="evidence" value="ECO:0007669"/>
    <property type="project" value="InterPro"/>
</dbReference>
<dbReference type="Gene3D" id="2.30.30.240">
    <property type="entry name" value="PRC-barrel domain"/>
    <property type="match status" value="1"/>
</dbReference>
<dbReference type="NCBIfam" id="TIGR02273">
    <property type="entry name" value="16S_RimM"/>
    <property type="match status" value="1"/>
</dbReference>
<dbReference type="EMBL" id="JACSIT010000067">
    <property type="protein sequence ID" value="MBC6993480.1"/>
    <property type="molecule type" value="Genomic_DNA"/>
</dbReference>
<accession>A0A923PG66</accession>
<reference evidence="4" key="1">
    <citation type="submission" date="2020-08" db="EMBL/GenBank/DDBJ databases">
        <title>Lewinella bacteria from marine environments.</title>
        <authorList>
            <person name="Zhong Y."/>
        </authorList>
    </citation>
    <scope>NUCLEOTIDE SEQUENCE</scope>
    <source>
        <strain evidence="4">KCTC 42187</strain>
    </source>
</reference>
<dbReference type="InterPro" id="IPR011033">
    <property type="entry name" value="PRC_barrel-like_sf"/>
</dbReference>
<sequence length="169" mass="18843">MDLVEIGWTGKSHGLRGEIKLRVQDFYEEDLLEAKSILIGDPPVPHFLEYVRGEGSIIAKLEGLDSREAIQLLSNQPLWLLAHQVSEREAEPDTPYDALIGFTIVAEGYPPLGPIDAIIDYPQHYLAELDHEGKTILIPLHEDLITGLNESERILEMDLPGGLLDLGKE</sequence>
<proteinExistence type="inferred from homology"/>
<comment type="function">
    <text evidence="1">An accessory protein needed during the final step in the assembly of 30S ribosomal subunit, possibly for assembly of the head region. Essential for efficient processing of 16S rRNA. May be needed both before and after RbfA during the maturation of 16S rRNA. It has affinity for free ribosomal 30S subunits but not for 70S ribosomes.</text>
</comment>
<gene>
    <name evidence="1 4" type="primary">rimM</name>
    <name evidence="4" type="ORF">H9S92_04870</name>
</gene>
<comment type="similarity">
    <text evidence="1">Belongs to the RimM family.</text>
</comment>